<dbReference type="AlphaFoldDB" id="A0A7W7Y6H1"/>
<evidence type="ECO:0000256" key="2">
    <source>
        <dbReference type="ARBA" id="ARBA00010637"/>
    </source>
</evidence>
<dbReference type="RefSeq" id="WP_183733500.1">
    <property type="nucleotide sequence ID" value="NZ_JACHID010000013.1"/>
</dbReference>
<evidence type="ECO:0000256" key="5">
    <source>
        <dbReference type="ARBA" id="ARBA00022519"/>
    </source>
</evidence>
<keyword evidence="12" id="KW-1185">Reference proteome</keyword>
<keyword evidence="7" id="KW-0653">Protein transport</keyword>
<gene>
    <name evidence="11" type="ORF">HNR37_001970</name>
</gene>
<reference evidence="11 12" key="1">
    <citation type="submission" date="2020-08" db="EMBL/GenBank/DDBJ databases">
        <title>Genomic Encyclopedia of Type Strains, Phase IV (KMG-IV): sequencing the most valuable type-strain genomes for metagenomic binning, comparative biology and taxonomic classification.</title>
        <authorList>
            <person name="Goeker M."/>
        </authorList>
    </citation>
    <scope>NUCLEOTIDE SEQUENCE [LARGE SCALE GENOMIC DNA]</scope>
    <source>
        <strain evidence="11 12">DSM 22071</strain>
    </source>
</reference>
<dbReference type="Pfam" id="PF04612">
    <property type="entry name" value="T2SSM"/>
    <property type="match status" value="1"/>
</dbReference>
<dbReference type="SUPFAM" id="SSF103054">
    <property type="entry name" value="General secretion pathway protein M, EpsM"/>
    <property type="match status" value="1"/>
</dbReference>
<protein>
    <submittedName>
        <fullName evidence="11">General secretion pathway protein M</fullName>
    </submittedName>
</protein>
<organism evidence="11 12">
    <name type="scientific">Desulfurispira natronophila</name>
    <dbReference type="NCBI Taxonomy" id="682562"/>
    <lineage>
        <taxon>Bacteria</taxon>
        <taxon>Pseudomonadati</taxon>
        <taxon>Chrysiogenota</taxon>
        <taxon>Chrysiogenia</taxon>
        <taxon>Chrysiogenales</taxon>
        <taxon>Chrysiogenaceae</taxon>
        <taxon>Desulfurispira</taxon>
    </lineage>
</organism>
<dbReference type="InterPro" id="IPR023229">
    <property type="entry name" value="T2SS_M_periplasmic_sf"/>
</dbReference>
<feature type="transmembrane region" description="Helical" evidence="10">
    <location>
        <begin position="31"/>
        <end position="52"/>
    </location>
</feature>
<dbReference type="GO" id="GO:0005886">
    <property type="term" value="C:plasma membrane"/>
    <property type="evidence" value="ECO:0007669"/>
    <property type="project" value="UniProtKB-SubCell"/>
</dbReference>
<evidence type="ECO:0000256" key="6">
    <source>
        <dbReference type="ARBA" id="ARBA00022692"/>
    </source>
</evidence>
<evidence type="ECO:0000256" key="7">
    <source>
        <dbReference type="ARBA" id="ARBA00022927"/>
    </source>
</evidence>
<evidence type="ECO:0000256" key="10">
    <source>
        <dbReference type="SAM" id="Phobius"/>
    </source>
</evidence>
<evidence type="ECO:0000313" key="12">
    <source>
        <dbReference type="Proteomes" id="UP000528322"/>
    </source>
</evidence>
<proteinExistence type="inferred from homology"/>
<evidence type="ECO:0000313" key="11">
    <source>
        <dbReference type="EMBL" id="MBB5022632.1"/>
    </source>
</evidence>
<evidence type="ECO:0000256" key="1">
    <source>
        <dbReference type="ARBA" id="ARBA00004377"/>
    </source>
</evidence>
<keyword evidence="5" id="KW-0997">Cell inner membrane</keyword>
<keyword evidence="8 10" id="KW-1133">Transmembrane helix</keyword>
<dbReference type="PIRSF" id="PIRSF006291">
    <property type="entry name" value="GspM"/>
    <property type="match status" value="1"/>
</dbReference>
<comment type="similarity">
    <text evidence="2">Belongs to the GSP M family.</text>
</comment>
<dbReference type="EMBL" id="JACHID010000013">
    <property type="protein sequence ID" value="MBB5022632.1"/>
    <property type="molecule type" value="Genomic_DNA"/>
</dbReference>
<dbReference type="GO" id="GO:0015628">
    <property type="term" value="P:protein secretion by the type II secretion system"/>
    <property type="evidence" value="ECO:0007669"/>
    <property type="project" value="InterPro"/>
</dbReference>
<dbReference type="InterPro" id="IPR007690">
    <property type="entry name" value="T2SS_GspM"/>
</dbReference>
<dbReference type="Proteomes" id="UP000528322">
    <property type="component" value="Unassembled WGS sequence"/>
</dbReference>
<keyword evidence="4" id="KW-1003">Cell membrane</keyword>
<comment type="caution">
    <text evidence="11">The sequence shown here is derived from an EMBL/GenBank/DDBJ whole genome shotgun (WGS) entry which is preliminary data.</text>
</comment>
<name>A0A7W7Y6H1_9BACT</name>
<evidence type="ECO:0000256" key="8">
    <source>
        <dbReference type="ARBA" id="ARBA00022989"/>
    </source>
</evidence>
<accession>A0A7W7Y6H1</accession>
<dbReference type="GO" id="GO:0015627">
    <property type="term" value="C:type II protein secretion system complex"/>
    <property type="evidence" value="ECO:0007669"/>
    <property type="project" value="InterPro"/>
</dbReference>
<comment type="subcellular location">
    <subcellularLocation>
        <location evidence="1">Cell inner membrane</location>
        <topology evidence="1">Single-pass membrane protein</topology>
    </subcellularLocation>
</comment>
<keyword evidence="3" id="KW-0813">Transport</keyword>
<evidence type="ECO:0000256" key="4">
    <source>
        <dbReference type="ARBA" id="ARBA00022475"/>
    </source>
</evidence>
<keyword evidence="6 10" id="KW-0812">Transmembrane</keyword>
<evidence type="ECO:0000256" key="9">
    <source>
        <dbReference type="ARBA" id="ARBA00023136"/>
    </source>
</evidence>
<sequence length="173" mass="20102">MRKFWLKTQNQPFIAAALSNYQRLPSRDQRALQLLLVILTIAALYMGVWAPVQHRYDEAHRELQNQQELVQWMQKNRHHVAHRQSVVSQDQATATESLQRQAAESARRHNIQLRRFEPEGGGGLRIWLENASFGSFVYWVEELQQDYSIQLSQVALDSSQPAQVNARIVLSRI</sequence>
<dbReference type="Gene3D" id="3.30.1360.100">
    <property type="entry name" value="General secretion pathway protein M, EpsM"/>
    <property type="match status" value="1"/>
</dbReference>
<keyword evidence="9 10" id="KW-0472">Membrane</keyword>
<evidence type="ECO:0000256" key="3">
    <source>
        <dbReference type="ARBA" id="ARBA00022448"/>
    </source>
</evidence>